<comment type="function">
    <text evidence="4">Involved in nonsense-mediated decay (NMD) of mRNAs containing premature stop codons.</text>
</comment>
<feature type="region of interest" description="Disordered" evidence="5">
    <location>
        <begin position="602"/>
        <end position="662"/>
    </location>
</feature>
<dbReference type="EMBL" id="LR783449">
    <property type="protein sequence ID" value="CAB3226575.1"/>
    <property type="molecule type" value="mRNA"/>
</dbReference>
<dbReference type="AlphaFoldDB" id="A0A6F9D7R9"/>
<protein>
    <recommendedName>
        <fullName evidence="3 4">Nonsense-mediated mRNA decay factor SMG8</fullName>
    </recommendedName>
</protein>
<sequence length="925" mass="105033">MEEHWKLPYTKELEDAISANEVCVVGVFGKSTWGHTSKGCVINNLTNSASFNPHYPDYLRKNGVYHTPNVETLIPNIECSFDQQKKVLFLHLTTTYDTAELVRACAMMRNHLDNHSDFHDFWKNQEVEIAFSLLYLFSVCHVLILVHPVSIFDISYDKLFHHMTNLRTKVLPHIKDVLKGCSVGRDWWVNGRPCPPRLLFVMQRCHLSNLQVESSGAEHSTKKKKPPLKRLQHTIEDQIYKILRNSRVLTNSAVNCLFTVPPNQAFVHIMTEQFEKVKTEEDPIRSMLKLLRSSCETHRDPTARSRAYRLLTNPPTQWRDEEEDEIEDASNPLWAFLSQHTDLLLSKKGFKDSVGRNALPTHFEVPSLKQWLKVANNLYDLFFMKVKKVETVDETKPDINEKILEMRQELHAQIDPESRFSEARCSKLVSLASAAYQSNLPMHYTSKVHNNQLGQALSTYALHARGPARDKYEACVQAECEAFWNDGRRLCEVHSLTGRHCVHRFHDLPTDGKSQPDANPPKMAHSSRSRTIAASSCGRIQGPRDDPFTLQEANYDFYLRMDVQALPVISDADTFKFPVHERNDKQSMVSPELHCLVEQLHLGSDSSSSEKDVAARIRHRTVSGESDCQTSTQESDSEEQLDEAKPLPADDRQRTTSANYEFSLNSETMPEVQSMDYADDMPQKLTYTEGMMHSGLAEDILPLFSSWSLVRLGAFSSYIPAHGLEMPGFLPGTSFLVPWDISLQGEDTGATHWPVPGEARKLSLKETKLMQQDMTKAYVGYEYETPRGQRFICSAPDKAVKTSGNGIVRDPIQPLLDMDMPLYCTSPVSARSGKPLLGQLMRVYVATPPESNAHITLKPKVVPGPSPTPTFYPSQNEIVLRPNSLWVLRFPYVYVSDSGPHLQPKDLSQLSAWRVLKMISVDIDH</sequence>
<dbReference type="PANTHER" id="PTHR13091">
    <property type="entry name" value="AMPLIFIED IN BREAST CANCER 2-RELATED"/>
    <property type="match status" value="1"/>
</dbReference>
<feature type="compositionally biased region" description="Basic and acidic residues" evidence="5">
    <location>
        <begin position="642"/>
        <end position="654"/>
    </location>
</feature>
<evidence type="ECO:0000256" key="5">
    <source>
        <dbReference type="SAM" id="MobiDB-lite"/>
    </source>
</evidence>
<name>A0A6F9D7R9_9ASCI</name>
<evidence type="ECO:0000256" key="1">
    <source>
        <dbReference type="ARBA" id="ARBA00006443"/>
    </source>
</evidence>
<keyword evidence="2 4" id="KW-0866">Nonsense-mediated mRNA decay</keyword>
<proteinExistence type="evidence at transcript level"/>
<dbReference type="GO" id="GO:0000184">
    <property type="term" value="P:nuclear-transcribed mRNA catabolic process, nonsense-mediated decay"/>
    <property type="evidence" value="ECO:0007669"/>
    <property type="project" value="UniProtKB-UniRule"/>
</dbReference>
<feature type="region of interest" description="Disordered" evidence="5">
    <location>
        <begin position="509"/>
        <end position="545"/>
    </location>
</feature>
<comment type="similarity">
    <text evidence="1 4">Belongs to the SMG8 family.</text>
</comment>
<evidence type="ECO:0000256" key="2">
    <source>
        <dbReference type="ARBA" id="ARBA00023161"/>
    </source>
</evidence>
<evidence type="ECO:0000256" key="3">
    <source>
        <dbReference type="ARBA" id="ARBA00029509"/>
    </source>
</evidence>
<gene>
    <name evidence="6" type="primary">C17orf71</name>
</gene>
<dbReference type="InterPro" id="IPR019354">
    <property type="entry name" value="SMG8-like"/>
</dbReference>
<dbReference type="PANTHER" id="PTHR13091:SF0">
    <property type="entry name" value="NONSENSE-MEDIATED MRNA DECAY FACTOR SMG8"/>
    <property type="match status" value="1"/>
</dbReference>
<feature type="compositionally biased region" description="Polar residues" evidence="5">
    <location>
        <begin position="623"/>
        <end position="634"/>
    </location>
</feature>
<evidence type="ECO:0000256" key="4">
    <source>
        <dbReference type="RuleBase" id="RU367133"/>
    </source>
</evidence>
<reference evidence="6" key="1">
    <citation type="submission" date="2020-04" db="EMBL/GenBank/DDBJ databases">
        <authorList>
            <person name="Neveu A P."/>
        </authorList>
    </citation>
    <scope>NUCLEOTIDE SEQUENCE</scope>
    <source>
        <tissue evidence="6">Whole embryo</tissue>
    </source>
</reference>
<accession>A0A6F9D7R9</accession>
<organism evidence="6">
    <name type="scientific">Phallusia mammillata</name>
    <dbReference type="NCBI Taxonomy" id="59560"/>
    <lineage>
        <taxon>Eukaryota</taxon>
        <taxon>Metazoa</taxon>
        <taxon>Chordata</taxon>
        <taxon>Tunicata</taxon>
        <taxon>Ascidiacea</taxon>
        <taxon>Phlebobranchia</taxon>
        <taxon>Ascidiidae</taxon>
        <taxon>Phallusia</taxon>
    </lineage>
</organism>
<evidence type="ECO:0000313" key="6">
    <source>
        <dbReference type="EMBL" id="CAB3226575.1"/>
    </source>
</evidence>
<dbReference type="Pfam" id="PF10220">
    <property type="entry name" value="Smg8_Smg9"/>
    <property type="match status" value="1"/>
</dbReference>